<name>A0A3S7X435_LEIDO</name>
<evidence type="ECO:0000313" key="3">
    <source>
        <dbReference type="Proteomes" id="UP000274082"/>
    </source>
</evidence>
<reference evidence="2 3" key="1">
    <citation type="journal article" date="2018" name="Sci. Rep.">
        <title>A complete Leishmania donovani reference genome identifies novel genetic variations associated with virulence.</title>
        <authorList>
            <person name="Lypaczewski P."/>
            <person name="Hoshizaki J."/>
            <person name="Zhang W.-W."/>
            <person name="McCall L.-I."/>
            <person name="Torcivia-Rodriguez J."/>
            <person name="Simonyan V."/>
            <person name="Kaur A."/>
            <person name="Dewar K."/>
            <person name="Matlashewski G."/>
        </authorList>
    </citation>
    <scope>NUCLEOTIDE SEQUENCE [LARGE SCALE GENOMIC DNA]</scope>
    <source>
        <strain evidence="2 3">LdCL</strain>
    </source>
</reference>
<gene>
    <name evidence="2" type="ORF">LdCL_310009000</name>
</gene>
<protein>
    <submittedName>
        <fullName evidence="2">Uncharacterized protein</fullName>
    </submittedName>
</protein>
<dbReference type="VEuPathDB" id="TriTrypDB:LdCL_310009000"/>
<keyword evidence="3" id="KW-1185">Reference proteome</keyword>
<feature type="region of interest" description="Disordered" evidence="1">
    <location>
        <begin position="106"/>
        <end position="128"/>
    </location>
</feature>
<dbReference type="VEuPathDB" id="TriTrypDB:LDHU3_31.0470"/>
<dbReference type="OrthoDB" id="241764at2759"/>
<sequence length="678" mass="74039">MRRTCHLFAGSVLDAPSLELRRAAQRVARAETRRLREKKAVTNPYHKEQYISAFLEAHSTALVHQHVVSTSASAKHIDETPATSLTAAQELTTLAQELDARYATHDSPARLARSSAEASPADSATRPSIGSLWPTPRIMFGAWRSTSGGDTRLRQRLRSADVMRHCVIREARTPPSLSPEVIERMLPPRLPAPAQRLMVYLKSERFQRSPAPETCDRLESLLSAALRALHYSHEMQRAVALYAVLCLSTFRDWHMASAIVVSLVQRWSALVALPAMSSSESMKAVHEDRSHMIALFLETVRCSSSRPFFTAPSLEELDKVCVALHKPFEEADAGAIACITHGGRSLDDNGTTSNGTAAAFSPRWDPVVSAPLLSVMGLHRLNGSPFSGSETAKMKSLAERFCLHRSRPSPSPSAPARASGPAYMPALAWGEYLRALHRCGASLAEMQEATDRITDKACTRHADSLLSSTHVWNAYLACSPGSHAKELYEKNLRAYKVRETPATTAAVMIALLREGTAESRVEARTLWKRLQHVHVSGKMVLHTSSTLMAYIRLLEVEGQADELLELLTSFEGLYEPFGVAPESFSRAVEAVHQRGRGSSGIARGLDLLAHICHAHPFLVPPLVRYAVVQAIERTTTAAAYAKVAVTSHNDRVEASLPAASPLAAAALEFSADDLAATL</sequence>
<dbReference type="EMBL" id="CP029530">
    <property type="protein sequence ID" value="AYU81219.1"/>
    <property type="molecule type" value="Genomic_DNA"/>
</dbReference>
<evidence type="ECO:0000313" key="2">
    <source>
        <dbReference type="EMBL" id="AYU81219.1"/>
    </source>
</evidence>
<proteinExistence type="predicted"/>
<dbReference type="Proteomes" id="UP000274082">
    <property type="component" value="Chromosome 31"/>
</dbReference>
<accession>A0A3S7X435</accession>
<evidence type="ECO:0000256" key="1">
    <source>
        <dbReference type="SAM" id="MobiDB-lite"/>
    </source>
</evidence>
<organism evidence="2 3">
    <name type="scientific">Leishmania donovani</name>
    <dbReference type="NCBI Taxonomy" id="5661"/>
    <lineage>
        <taxon>Eukaryota</taxon>
        <taxon>Discoba</taxon>
        <taxon>Euglenozoa</taxon>
        <taxon>Kinetoplastea</taxon>
        <taxon>Metakinetoplastina</taxon>
        <taxon>Trypanosomatida</taxon>
        <taxon>Trypanosomatidae</taxon>
        <taxon>Leishmaniinae</taxon>
        <taxon>Leishmania</taxon>
    </lineage>
</organism>
<dbReference type="VEuPathDB" id="TriTrypDB:LdBPK_310390.1"/>
<dbReference type="AlphaFoldDB" id="A0A3S7X435"/>